<proteinExistence type="predicted"/>
<protein>
    <submittedName>
        <fullName evidence="2">Uncharacterized protein</fullName>
    </submittedName>
</protein>
<dbReference type="AlphaFoldDB" id="A0A0X3PDC1"/>
<evidence type="ECO:0000256" key="1">
    <source>
        <dbReference type="SAM" id="MobiDB-lite"/>
    </source>
</evidence>
<gene>
    <name evidence="2" type="ORF">TR99129</name>
</gene>
<accession>A0A0X3PDC1</accession>
<name>A0A0X3PDC1_SCHSO</name>
<feature type="region of interest" description="Disordered" evidence="1">
    <location>
        <begin position="55"/>
        <end position="106"/>
    </location>
</feature>
<feature type="compositionally biased region" description="Polar residues" evidence="1">
    <location>
        <begin position="55"/>
        <end position="64"/>
    </location>
</feature>
<dbReference type="EMBL" id="GEEE01018019">
    <property type="protein sequence ID" value="JAP45206.1"/>
    <property type="molecule type" value="Transcribed_RNA"/>
</dbReference>
<reference evidence="2" key="1">
    <citation type="submission" date="2016-01" db="EMBL/GenBank/DDBJ databases">
        <title>Reference transcriptome for the parasite Schistocephalus solidus: insights into the molecular evolution of parasitism.</title>
        <authorList>
            <person name="Hebert F.O."/>
            <person name="Grambauer S."/>
            <person name="Barber I."/>
            <person name="Landry C.R."/>
            <person name="Aubin-Horth N."/>
        </authorList>
    </citation>
    <scope>NUCLEOTIDE SEQUENCE</scope>
</reference>
<feature type="compositionally biased region" description="Low complexity" evidence="1">
    <location>
        <begin position="65"/>
        <end position="84"/>
    </location>
</feature>
<organism evidence="2">
    <name type="scientific">Schistocephalus solidus</name>
    <name type="common">Tapeworm</name>
    <dbReference type="NCBI Taxonomy" id="70667"/>
    <lineage>
        <taxon>Eukaryota</taxon>
        <taxon>Metazoa</taxon>
        <taxon>Spiralia</taxon>
        <taxon>Lophotrochozoa</taxon>
        <taxon>Platyhelminthes</taxon>
        <taxon>Cestoda</taxon>
        <taxon>Eucestoda</taxon>
        <taxon>Diphyllobothriidea</taxon>
        <taxon>Diphyllobothriidae</taxon>
        <taxon>Schistocephalus</taxon>
    </lineage>
</organism>
<evidence type="ECO:0000313" key="2">
    <source>
        <dbReference type="EMBL" id="JAP45206.1"/>
    </source>
</evidence>
<sequence>MMHKYELPPDTARHHHLPQFLKQNYFGIGSPTSSLESISTFLPNTASDLTKQGFQRYSGPQSVHSDSTSNSSGSSSSSDSSSGNMLPQTQQESPKDSESPKFNGQYCAPNPFLPPDICSTLDAASVASRPLTSTFPNLPMDSPLFQFGASSPSAVMARFVLAAYMSAASGTNPAVGRGLSAAAQTTPFKSLLQCTEPPSTQAPWFSSAGDFTHTPSTTSVFTTAATTAGLQVPANATGRFGTDGGPTSLETREDCIDHRNPTISCPVCNGTIYAKDLSTHVMQELETFKNESSAWHTGLTRAEHNPDRYVKANLFDQISSNQRYYKFQLIKQRRQARRGRPPTLLPPNPCLSLEALNKEYEASLLQRPHFLHSFNEGSSLPLKFRRLDK</sequence>